<dbReference type="Proteomes" id="UP000295281">
    <property type="component" value="Unassembled WGS sequence"/>
</dbReference>
<keyword evidence="4" id="KW-1185">Reference proteome</keyword>
<dbReference type="CDD" id="cd00093">
    <property type="entry name" value="HTH_XRE"/>
    <property type="match status" value="1"/>
</dbReference>
<evidence type="ECO:0000256" key="1">
    <source>
        <dbReference type="SAM" id="MobiDB-lite"/>
    </source>
</evidence>
<dbReference type="Pfam" id="PF01381">
    <property type="entry name" value="HTH_3"/>
    <property type="match status" value="1"/>
</dbReference>
<dbReference type="InterPro" id="IPR010982">
    <property type="entry name" value="Lambda_DNA-bd_dom_sf"/>
</dbReference>
<feature type="region of interest" description="Disordered" evidence="1">
    <location>
        <begin position="79"/>
        <end position="102"/>
    </location>
</feature>
<dbReference type="Gene3D" id="1.25.40.10">
    <property type="entry name" value="Tetratricopeptide repeat domain"/>
    <property type="match status" value="1"/>
</dbReference>
<protein>
    <submittedName>
        <fullName evidence="3">Helix-turn-helix protein</fullName>
    </submittedName>
</protein>
<evidence type="ECO:0000259" key="2">
    <source>
        <dbReference type="PROSITE" id="PS50943"/>
    </source>
</evidence>
<dbReference type="AlphaFoldDB" id="A0A4V3D6Y4"/>
<comment type="caution">
    <text evidence="3">The sequence shown here is derived from an EMBL/GenBank/DDBJ whole genome shotgun (WGS) entry which is preliminary data.</text>
</comment>
<sequence length="425" mass="45095">MATALATCDMAAIVEAVRLARGWSQAELARTVGYSQSWASRVVNGQQSLTLNQVREIAERLNIPIHLLRFAGANAAPVSSAPSRRPAVNAAGQAKGAGPTRRRDFTKVVAMAALPLPSASSAGDIHEETAATLRAITGGQRRLDASSPSRDMAKAALAHLELSARTLARAARTPFATDVAAAASEAAGFAAWLHTDMGDSGSARSYYRVAVERARQAGHNLLDVYMLGSLASFEIESDDPGVGLVLVREAARRLGDDAHPTARAWLSCVCALGHAGMGDTSAAHRELAHAESAVGRVDNTAPPWPWVFAFDEAKVAGYRALAAVRLHQPNEARSAFYEAFGRARPGPKQGALLMVELASAHADAGDVDEAFRLASEALRTGAAYRSEKVVSRVRRFRREYRGPRARCVSSLDEHLAAMITGTVGT</sequence>
<organism evidence="3 4">
    <name type="scientific">Actinorugispora endophytica</name>
    <dbReference type="NCBI Taxonomy" id="1605990"/>
    <lineage>
        <taxon>Bacteria</taxon>
        <taxon>Bacillati</taxon>
        <taxon>Actinomycetota</taxon>
        <taxon>Actinomycetes</taxon>
        <taxon>Streptosporangiales</taxon>
        <taxon>Nocardiopsidaceae</taxon>
        <taxon>Actinorugispora</taxon>
    </lineage>
</organism>
<dbReference type="Gene3D" id="1.10.260.40">
    <property type="entry name" value="lambda repressor-like DNA-binding domains"/>
    <property type="match status" value="1"/>
</dbReference>
<evidence type="ECO:0000313" key="4">
    <source>
        <dbReference type="Proteomes" id="UP000295281"/>
    </source>
</evidence>
<dbReference type="PROSITE" id="PS50943">
    <property type="entry name" value="HTH_CROC1"/>
    <property type="match status" value="1"/>
</dbReference>
<dbReference type="SMART" id="SM00530">
    <property type="entry name" value="HTH_XRE"/>
    <property type="match status" value="1"/>
</dbReference>
<dbReference type="GO" id="GO:0003677">
    <property type="term" value="F:DNA binding"/>
    <property type="evidence" value="ECO:0007669"/>
    <property type="project" value="InterPro"/>
</dbReference>
<dbReference type="SUPFAM" id="SSF47413">
    <property type="entry name" value="lambda repressor-like DNA-binding domains"/>
    <property type="match status" value="1"/>
</dbReference>
<feature type="domain" description="HTH cro/C1-type" evidence="2">
    <location>
        <begin position="14"/>
        <end position="68"/>
    </location>
</feature>
<dbReference type="InterPro" id="IPR001387">
    <property type="entry name" value="Cro/C1-type_HTH"/>
</dbReference>
<dbReference type="InterPro" id="IPR011990">
    <property type="entry name" value="TPR-like_helical_dom_sf"/>
</dbReference>
<proteinExistence type="predicted"/>
<dbReference type="RefSeq" id="WP_208113281.1">
    <property type="nucleotide sequence ID" value="NZ_SNYN01000029.1"/>
</dbReference>
<evidence type="ECO:0000313" key="3">
    <source>
        <dbReference type="EMBL" id="TDQ45757.1"/>
    </source>
</evidence>
<dbReference type="EMBL" id="SNYN01000029">
    <property type="protein sequence ID" value="TDQ45757.1"/>
    <property type="molecule type" value="Genomic_DNA"/>
</dbReference>
<gene>
    <name evidence="3" type="ORF">EV190_12940</name>
</gene>
<accession>A0A4V3D6Y4</accession>
<name>A0A4V3D6Y4_9ACTN</name>
<reference evidence="3 4" key="1">
    <citation type="submission" date="2019-03" db="EMBL/GenBank/DDBJ databases">
        <title>Genomic Encyclopedia of Type Strains, Phase IV (KMG-IV): sequencing the most valuable type-strain genomes for metagenomic binning, comparative biology and taxonomic classification.</title>
        <authorList>
            <person name="Goeker M."/>
        </authorList>
    </citation>
    <scope>NUCLEOTIDE SEQUENCE [LARGE SCALE GENOMIC DNA]</scope>
    <source>
        <strain evidence="3 4">DSM 46770</strain>
    </source>
</reference>